<comment type="caution">
    <text evidence="2">The sequence shown here is derived from an EMBL/GenBank/DDBJ whole genome shotgun (WGS) entry which is preliminary data.</text>
</comment>
<organism evidence="2 3">
    <name type="scientific">Austropuccinia psidii MF-1</name>
    <dbReference type="NCBI Taxonomy" id="1389203"/>
    <lineage>
        <taxon>Eukaryota</taxon>
        <taxon>Fungi</taxon>
        <taxon>Dikarya</taxon>
        <taxon>Basidiomycota</taxon>
        <taxon>Pucciniomycotina</taxon>
        <taxon>Pucciniomycetes</taxon>
        <taxon>Pucciniales</taxon>
        <taxon>Sphaerophragmiaceae</taxon>
        <taxon>Austropuccinia</taxon>
    </lineage>
</organism>
<dbReference type="EMBL" id="AVOT02084010">
    <property type="protein sequence ID" value="MBW0569226.1"/>
    <property type="molecule type" value="Genomic_DNA"/>
</dbReference>
<evidence type="ECO:0000256" key="1">
    <source>
        <dbReference type="SAM" id="MobiDB-lite"/>
    </source>
</evidence>
<accession>A0A9Q3PQF9</accession>
<proteinExistence type="predicted"/>
<evidence type="ECO:0000313" key="3">
    <source>
        <dbReference type="Proteomes" id="UP000765509"/>
    </source>
</evidence>
<dbReference type="OrthoDB" id="264785at2759"/>
<reference evidence="2" key="1">
    <citation type="submission" date="2021-03" db="EMBL/GenBank/DDBJ databases">
        <title>Draft genome sequence of rust myrtle Austropuccinia psidii MF-1, a brazilian biotype.</title>
        <authorList>
            <person name="Quecine M.C."/>
            <person name="Pachon D.M.R."/>
            <person name="Bonatelli M.L."/>
            <person name="Correr F.H."/>
            <person name="Franceschini L.M."/>
            <person name="Leite T.F."/>
            <person name="Margarido G.R.A."/>
            <person name="Almeida C.A."/>
            <person name="Ferrarezi J.A."/>
            <person name="Labate C.A."/>
        </authorList>
    </citation>
    <scope>NUCLEOTIDE SEQUENCE</scope>
    <source>
        <strain evidence="2">MF-1</strain>
    </source>
</reference>
<feature type="region of interest" description="Disordered" evidence="1">
    <location>
        <begin position="1"/>
        <end position="20"/>
    </location>
</feature>
<gene>
    <name evidence="2" type="ORF">O181_108941</name>
</gene>
<sequence>MDKTVKALQEGHSQLRKASEETNERLNKVFEEQNHCKRDRYCLYQDLNKLFNLYQKMKPQSQGLVLDNPYHQGDIKPDAFLGNKARCPSQYQDGENMSYSEEEALKQLPEASSCPKLSGTEEYDHMELIDYIYVLFIDVPGIPDYWITARLNTAFKGHAIIWYTEM</sequence>
<protein>
    <submittedName>
        <fullName evidence="2">Uncharacterized protein</fullName>
    </submittedName>
</protein>
<keyword evidence="3" id="KW-1185">Reference proteome</keyword>
<evidence type="ECO:0000313" key="2">
    <source>
        <dbReference type="EMBL" id="MBW0569226.1"/>
    </source>
</evidence>
<name>A0A9Q3PQF9_9BASI</name>
<dbReference type="Proteomes" id="UP000765509">
    <property type="component" value="Unassembled WGS sequence"/>
</dbReference>
<dbReference type="AlphaFoldDB" id="A0A9Q3PQF9"/>